<dbReference type="AlphaFoldDB" id="A0A7C7D840"/>
<organism evidence="2 3">
    <name type="scientific">Desulfitobacterium dehalogenans</name>
    <dbReference type="NCBI Taxonomy" id="36854"/>
    <lineage>
        <taxon>Bacteria</taxon>
        <taxon>Bacillati</taxon>
        <taxon>Bacillota</taxon>
        <taxon>Clostridia</taxon>
        <taxon>Eubacteriales</taxon>
        <taxon>Desulfitobacteriaceae</taxon>
        <taxon>Desulfitobacterium</taxon>
    </lineage>
</organism>
<comment type="caution">
    <text evidence="2">The sequence shown here is derived from an EMBL/GenBank/DDBJ whole genome shotgun (WGS) entry which is preliminary data.</text>
</comment>
<keyword evidence="1" id="KW-0732">Signal</keyword>
<evidence type="ECO:0000313" key="3">
    <source>
        <dbReference type="Proteomes" id="UP000553059"/>
    </source>
</evidence>
<gene>
    <name evidence="2" type="ORF">GX523_18100</name>
</gene>
<accession>A0A7C7D840</accession>
<protein>
    <submittedName>
        <fullName evidence="2">DUF4878 domain-containing protein</fullName>
    </submittedName>
</protein>
<dbReference type="Proteomes" id="UP000553059">
    <property type="component" value="Unassembled WGS sequence"/>
</dbReference>
<name>A0A7C7D840_9FIRM</name>
<dbReference type="EMBL" id="DUTF01000382">
    <property type="protein sequence ID" value="HHY28614.1"/>
    <property type="molecule type" value="Genomic_DNA"/>
</dbReference>
<feature type="chain" id="PRO_5039422768" evidence="1">
    <location>
        <begin position="24"/>
        <end position="107"/>
    </location>
</feature>
<sequence length="107" mass="11664">MLNKPTKIIIWAGLMLIMGFLIAGCGATTPTAAQSDLTPNQAAELVYHDLSFHNIGVEKVNVTQCTFKDARTAVVAVTYLTLDGRNISQNVTLIKLNGQWQIDGHDH</sequence>
<evidence type="ECO:0000256" key="1">
    <source>
        <dbReference type="SAM" id="SignalP"/>
    </source>
</evidence>
<dbReference type="PROSITE" id="PS51257">
    <property type="entry name" value="PROKAR_LIPOPROTEIN"/>
    <property type="match status" value="1"/>
</dbReference>
<evidence type="ECO:0000313" key="2">
    <source>
        <dbReference type="EMBL" id="HHY28614.1"/>
    </source>
</evidence>
<feature type="signal peptide" evidence="1">
    <location>
        <begin position="1"/>
        <end position="23"/>
    </location>
</feature>
<reference evidence="2 3" key="1">
    <citation type="journal article" date="2020" name="Biotechnol. Biofuels">
        <title>New insights from the biogas microbiome by comprehensive genome-resolved metagenomics of nearly 1600 species originating from multiple anaerobic digesters.</title>
        <authorList>
            <person name="Campanaro S."/>
            <person name="Treu L."/>
            <person name="Rodriguez-R L.M."/>
            <person name="Kovalovszki A."/>
            <person name="Ziels R.M."/>
            <person name="Maus I."/>
            <person name="Zhu X."/>
            <person name="Kougias P.G."/>
            <person name="Basile A."/>
            <person name="Luo G."/>
            <person name="Schluter A."/>
            <person name="Konstantinidis K.T."/>
            <person name="Angelidaki I."/>
        </authorList>
    </citation>
    <scope>NUCLEOTIDE SEQUENCE [LARGE SCALE GENOMIC DNA]</scope>
    <source>
        <strain evidence="2">AS05jafATM_4</strain>
    </source>
</reference>
<proteinExistence type="predicted"/>